<dbReference type="Pfam" id="PF09674">
    <property type="entry name" value="DUF2400"/>
    <property type="match status" value="1"/>
</dbReference>
<keyword evidence="3" id="KW-1185">Reference proteome</keyword>
<evidence type="ECO:0000313" key="3">
    <source>
        <dbReference type="Proteomes" id="UP000008957"/>
    </source>
</evidence>
<reference evidence="3" key="1">
    <citation type="submission" date="2010-03" db="EMBL/GenBank/DDBJ databases">
        <title>The genome sequence of Synergistetes sp. SGP1.</title>
        <authorList>
            <consortium name="metaHIT consortium -- http://www.metahit.eu/"/>
            <person name="Pajon A."/>
            <person name="Turner K."/>
            <person name="Parkhill J."/>
            <person name="Wade W."/>
            <person name="Vartoukian S."/>
        </authorList>
    </citation>
    <scope>NUCLEOTIDE SEQUENCE [LARGE SCALE GENOMIC DNA]</scope>
    <source>
        <strain evidence="3">SGP1</strain>
    </source>
</reference>
<dbReference type="InterPro" id="IPR014127">
    <property type="entry name" value="CHP02757"/>
</dbReference>
<protein>
    <recommendedName>
        <fullName evidence="4">TIGR02757 family protein</fullName>
    </recommendedName>
</protein>
<name>A0AB94IXQ0_9BACT</name>
<dbReference type="EMBL" id="FP929056">
    <property type="protein sequence ID" value="CBL28556.1"/>
    <property type="molecule type" value="Genomic_DNA"/>
</dbReference>
<organism evidence="2 3">
    <name type="scientific">Fretibacterium fastidiosum</name>
    <dbReference type="NCBI Taxonomy" id="651822"/>
    <lineage>
        <taxon>Bacteria</taxon>
        <taxon>Thermotogati</taxon>
        <taxon>Synergistota</taxon>
        <taxon>Synergistia</taxon>
        <taxon>Synergistales</taxon>
        <taxon>Aminobacteriaceae</taxon>
        <taxon>Fretibacterium</taxon>
    </lineage>
</organism>
<evidence type="ECO:0008006" key="4">
    <source>
        <dbReference type="Google" id="ProtNLM"/>
    </source>
</evidence>
<feature type="compositionally biased region" description="Low complexity" evidence="1">
    <location>
        <begin position="85"/>
        <end position="96"/>
    </location>
</feature>
<evidence type="ECO:0000313" key="2">
    <source>
        <dbReference type="EMBL" id="CBL28556.1"/>
    </source>
</evidence>
<accession>A0AB94IXQ0</accession>
<sequence length="105" mass="11857">MSNTEGRDRRLRAFLDGLYFAYSRRELISPDPLEFLKPYDLPDREVVALVASSLAYGRVAQILRSVRRVLNALGPHPASSSWNVPSAFRRPSPASSTGSPRRRTW</sequence>
<proteinExistence type="predicted"/>
<evidence type="ECO:0000256" key="1">
    <source>
        <dbReference type="SAM" id="MobiDB-lite"/>
    </source>
</evidence>
<feature type="region of interest" description="Disordered" evidence="1">
    <location>
        <begin position="76"/>
        <end position="105"/>
    </location>
</feature>
<reference evidence="2 3" key="2">
    <citation type="submission" date="2010-03" db="EMBL/GenBank/DDBJ databases">
        <authorList>
            <person name="Pajon A."/>
        </authorList>
    </citation>
    <scope>NUCLEOTIDE SEQUENCE [LARGE SCALE GENOMIC DNA]</scope>
    <source>
        <strain evidence="2 3">SGP1</strain>
    </source>
</reference>
<dbReference type="Proteomes" id="UP000008957">
    <property type="component" value="Chromosome"/>
</dbReference>
<dbReference type="AlphaFoldDB" id="A0AB94IXQ0"/>
<gene>
    <name evidence="2" type="ORF">SY1_15530</name>
</gene>
<dbReference type="KEGG" id="sbr:SY1_15530"/>